<reference evidence="2 3" key="1">
    <citation type="submission" date="2019-08" db="EMBL/GenBank/DDBJ databases">
        <title>Whole genome of Aphis craccivora.</title>
        <authorList>
            <person name="Voronova N.V."/>
            <person name="Shulinski R.S."/>
            <person name="Bandarenka Y.V."/>
            <person name="Zhorov D.G."/>
            <person name="Warner D."/>
        </authorList>
    </citation>
    <scope>NUCLEOTIDE SEQUENCE [LARGE SCALE GENOMIC DNA]</scope>
    <source>
        <strain evidence="2">180601</strain>
        <tissue evidence="2">Whole Body</tissue>
    </source>
</reference>
<keyword evidence="3" id="KW-1185">Reference proteome</keyword>
<dbReference type="EMBL" id="VUJU01000143">
    <property type="protein sequence ID" value="KAF0772712.1"/>
    <property type="molecule type" value="Genomic_DNA"/>
</dbReference>
<organism evidence="2 3">
    <name type="scientific">Aphis craccivora</name>
    <name type="common">Cowpea aphid</name>
    <dbReference type="NCBI Taxonomy" id="307492"/>
    <lineage>
        <taxon>Eukaryota</taxon>
        <taxon>Metazoa</taxon>
        <taxon>Ecdysozoa</taxon>
        <taxon>Arthropoda</taxon>
        <taxon>Hexapoda</taxon>
        <taxon>Insecta</taxon>
        <taxon>Pterygota</taxon>
        <taxon>Neoptera</taxon>
        <taxon>Paraneoptera</taxon>
        <taxon>Hemiptera</taxon>
        <taxon>Sternorrhyncha</taxon>
        <taxon>Aphidomorpha</taxon>
        <taxon>Aphidoidea</taxon>
        <taxon>Aphididae</taxon>
        <taxon>Aphidini</taxon>
        <taxon>Aphis</taxon>
        <taxon>Aphis</taxon>
    </lineage>
</organism>
<dbReference type="SMART" id="SM01126">
    <property type="entry name" value="DDE_Tnp_IS1595"/>
    <property type="match status" value="1"/>
</dbReference>
<evidence type="ECO:0000259" key="1">
    <source>
        <dbReference type="SMART" id="SM01126"/>
    </source>
</evidence>
<protein>
    <recommendedName>
        <fullName evidence="1">ISXO2-like transposase domain-containing protein</fullName>
    </recommendedName>
</protein>
<feature type="domain" description="ISXO2-like transposase" evidence="1">
    <location>
        <begin position="2"/>
        <end position="93"/>
    </location>
</feature>
<dbReference type="PANTHER" id="PTHR47163:SF2">
    <property type="entry name" value="SI:DKEY-17M8.2"/>
    <property type="match status" value="1"/>
</dbReference>
<comment type="caution">
    <text evidence="2">The sequence shown here is derived from an EMBL/GenBank/DDBJ whole genome shotgun (WGS) entry which is preliminary data.</text>
</comment>
<name>A0A6G0ZPA3_APHCR</name>
<dbReference type="OrthoDB" id="6611384at2759"/>
<dbReference type="PANTHER" id="PTHR47163">
    <property type="entry name" value="DDE_TNP_IS1595 DOMAIN-CONTAINING PROTEIN"/>
    <property type="match status" value="1"/>
</dbReference>
<dbReference type="Pfam" id="PF12762">
    <property type="entry name" value="DDE_Tnp_IS1595"/>
    <property type="match status" value="1"/>
</dbReference>
<evidence type="ECO:0000313" key="3">
    <source>
        <dbReference type="Proteomes" id="UP000478052"/>
    </source>
</evidence>
<gene>
    <name evidence="2" type="ORF">FWK35_00006393</name>
</gene>
<dbReference type="InterPro" id="IPR053164">
    <property type="entry name" value="IS1016-like_transposase"/>
</dbReference>
<dbReference type="AlphaFoldDB" id="A0A6G0ZPA3"/>
<dbReference type="InterPro" id="IPR024445">
    <property type="entry name" value="Tnp_ISXO2-like"/>
</dbReference>
<accession>A0A6G0ZPA3</accession>
<sequence length="144" mass="16405">MGFGGVRYERETGNCFMVPIENRNATTLLAIIKEWIKPGTTIISNCWKAYNTLNNEGYIRMTVNHSYHFKDLETGVHSNTIESLWRHSKAAKPLCPTTVVKKNILCWILGQQSMKVTIATTAVTNTWTDDVYGEYEERGTGWPE</sequence>
<proteinExistence type="predicted"/>
<evidence type="ECO:0000313" key="2">
    <source>
        <dbReference type="EMBL" id="KAF0772712.1"/>
    </source>
</evidence>
<dbReference type="Proteomes" id="UP000478052">
    <property type="component" value="Unassembled WGS sequence"/>
</dbReference>